<comment type="similarity">
    <text evidence="1">Belongs to the IlvD/Edd family.</text>
</comment>
<dbReference type="GO" id="GO:0046872">
    <property type="term" value="F:metal ion binding"/>
    <property type="evidence" value="ECO:0007669"/>
    <property type="project" value="UniProtKB-KW"/>
</dbReference>
<dbReference type="InterPro" id="IPR000581">
    <property type="entry name" value="ILV_EDD_N"/>
</dbReference>
<name>A0A7C9P8J7_9PROT</name>
<dbReference type="InterPro" id="IPR037237">
    <property type="entry name" value="IlvD/EDD_N"/>
</dbReference>
<keyword evidence="3" id="KW-0408">Iron</keyword>
<keyword evidence="4" id="KW-0411">Iron-sulfur</keyword>
<reference evidence="8 9" key="1">
    <citation type="submission" date="2019-09" db="EMBL/GenBank/DDBJ databases">
        <title>H2 Metabolism Revealed by Metagenomic Analysis in Subglacial Sediment of East Antarctica.</title>
        <authorList>
            <person name="Yang Z."/>
            <person name="Zhang Y."/>
            <person name="Lv Y."/>
            <person name="Yan W."/>
            <person name="Xiao X."/>
            <person name="Sun B."/>
            <person name="Ma H."/>
        </authorList>
    </citation>
    <scope>NUCLEOTIDE SEQUENCE [LARGE SCALE GENOMIC DNA]</scope>
    <source>
        <strain evidence="8">Bin2_2</strain>
    </source>
</reference>
<dbReference type="PANTHER" id="PTHR43183">
    <property type="entry name" value="HYPOTHETICAL DIHYDROXYACID DEHYDRATASE (EUROFUNG)-RELATED"/>
    <property type="match status" value="1"/>
</dbReference>
<dbReference type="GO" id="GO:0051536">
    <property type="term" value="F:iron-sulfur cluster binding"/>
    <property type="evidence" value="ECO:0007669"/>
    <property type="project" value="UniProtKB-KW"/>
</dbReference>
<dbReference type="GO" id="GO:0016836">
    <property type="term" value="F:hydro-lyase activity"/>
    <property type="evidence" value="ECO:0007669"/>
    <property type="project" value="UniProtKB-ARBA"/>
</dbReference>
<feature type="domain" description="Dihydroxy-acid/6-phosphogluconate dehydratase C-terminal" evidence="7">
    <location>
        <begin position="366"/>
        <end position="561"/>
    </location>
</feature>
<proteinExistence type="inferred from homology"/>
<dbReference type="InterPro" id="IPR020558">
    <property type="entry name" value="DiOHA_6PGluconate_deHydtase_CS"/>
</dbReference>
<dbReference type="EMBL" id="JAAFGW010000150">
    <property type="protein sequence ID" value="NDP48716.1"/>
    <property type="molecule type" value="Genomic_DNA"/>
</dbReference>
<evidence type="ECO:0000256" key="1">
    <source>
        <dbReference type="ARBA" id="ARBA00006486"/>
    </source>
</evidence>
<evidence type="ECO:0000256" key="3">
    <source>
        <dbReference type="ARBA" id="ARBA00023004"/>
    </source>
</evidence>
<dbReference type="SUPFAM" id="SSF143975">
    <property type="entry name" value="IlvD/EDD N-terminal domain-like"/>
    <property type="match status" value="1"/>
</dbReference>
<comment type="caution">
    <text evidence="8">The sequence shown here is derived from an EMBL/GenBank/DDBJ whole genome shotgun (WGS) entry which is preliminary data.</text>
</comment>
<dbReference type="InterPro" id="IPR056740">
    <property type="entry name" value="ILV_EDD_C"/>
</dbReference>
<keyword evidence="2" id="KW-0479">Metal-binding</keyword>
<evidence type="ECO:0000259" key="6">
    <source>
        <dbReference type="Pfam" id="PF00920"/>
    </source>
</evidence>
<dbReference type="InterPro" id="IPR052352">
    <property type="entry name" value="Sugar_Degrad_Dehydratases"/>
</dbReference>
<evidence type="ECO:0000313" key="8">
    <source>
        <dbReference type="EMBL" id="NDP48716.1"/>
    </source>
</evidence>
<protein>
    <submittedName>
        <fullName evidence="8">Dihydroxy-acid dehydratase</fullName>
    </submittedName>
</protein>
<keyword evidence="5" id="KW-0456">Lyase</keyword>
<dbReference type="Gene3D" id="3.50.30.80">
    <property type="entry name" value="IlvD/EDD C-terminal domain-like"/>
    <property type="match status" value="1"/>
</dbReference>
<evidence type="ECO:0000256" key="5">
    <source>
        <dbReference type="ARBA" id="ARBA00023239"/>
    </source>
</evidence>
<dbReference type="FunFam" id="3.50.30.80:FF:000001">
    <property type="entry name" value="Dihydroxy-acid dehydratase"/>
    <property type="match status" value="1"/>
</dbReference>
<feature type="domain" description="Dihydroxy-acid/6-phosphogluconate dehydratase N-terminal" evidence="6">
    <location>
        <begin position="42"/>
        <end position="356"/>
    </location>
</feature>
<gene>
    <name evidence="8" type="ORF">GZ085_10065</name>
</gene>
<dbReference type="SUPFAM" id="SSF52016">
    <property type="entry name" value="LeuD/IlvD-like"/>
    <property type="match status" value="1"/>
</dbReference>
<dbReference type="Proteomes" id="UP000483432">
    <property type="component" value="Unassembled WGS sequence"/>
</dbReference>
<dbReference type="AlphaFoldDB" id="A0A7C9P8J7"/>
<dbReference type="NCBIfam" id="NF009560">
    <property type="entry name" value="PRK13017.1"/>
    <property type="match status" value="1"/>
</dbReference>
<dbReference type="Pfam" id="PF00920">
    <property type="entry name" value="ILVD_EDD_N"/>
    <property type="match status" value="1"/>
</dbReference>
<evidence type="ECO:0000259" key="7">
    <source>
        <dbReference type="Pfam" id="PF24877"/>
    </source>
</evidence>
<evidence type="ECO:0000256" key="4">
    <source>
        <dbReference type="ARBA" id="ARBA00023014"/>
    </source>
</evidence>
<sequence>MSNSKNRVLRSAAWFGSSDKNGFMYRSWMKNQGIPDHEFQGKPIIGICNTWSELTPCNAHFRKIAEHVKRGISEAGGFPVEFPVFSNGESNLRPTAMLTRNLASMDVEESIRGNPMDAVVLLVGCDKTTPALLMGAASCDIPTIVVTGGPMLNGKHEGRDIGSGTVVWQLHEAVKAGKITLHEFMSAEAGMSRSAGTCNTMGTASTMACMAEALGTSLPHNAAIPAVDSRRYVLAHMSGMRIVDMVWEDLKLSKVLTREAFENAIRVNAAIGGSTNAVIHLKAIAGRIGVPLELEDWTHIGRGTPTLVDLQPSGRFLMEDFYYAGGLPGVLRRMGEGGLLPHKSALTVNGKSIWENVQDAPIHNAEVIRPLEKPLVEDGSMCILRGNLAPRGAVLKPSAATPALMKHRGKAVVFEDFDHYKARIADPDLEVDADSVLVMKNCGPKGYPGMAEVGNMGLPPKLLAQGITDMVRISDARMSGTAYGTVVLHVAPEAAAGGPLAIVRDGDWIALDSHAGKLDLEISDAEIAQRQAELQAKPAGAAKTGYQQLYIDRVLQADEGCDFDFLVGCRGAEVPKHSH</sequence>
<accession>A0A7C9P8J7</accession>
<evidence type="ECO:0000256" key="2">
    <source>
        <dbReference type="ARBA" id="ARBA00022723"/>
    </source>
</evidence>
<organism evidence="8 9">
    <name type="scientific">Sulfuriferula multivorans</name>
    <dbReference type="NCBI Taxonomy" id="1559896"/>
    <lineage>
        <taxon>Bacteria</taxon>
        <taxon>Pseudomonadati</taxon>
        <taxon>Pseudomonadota</taxon>
        <taxon>Betaproteobacteria</taxon>
        <taxon>Nitrosomonadales</taxon>
        <taxon>Sulfuricellaceae</taxon>
        <taxon>Sulfuriferula</taxon>
    </lineage>
</organism>
<dbReference type="NCBIfam" id="NF004784">
    <property type="entry name" value="PRK06131.1"/>
    <property type="match status" value="1"/>
</dbReference>
<dbReference type="PROSITE" id="PS00886">
    <property type="entry name" value="ILVD_EDD_1"/>
    <property type="match status" value="1"/>
</dbReference>
<dbReference type="InterPro" id="IPR042096">
    <property type="entry name" value="Dihydro-acid_dehy_C"/>
</dbReference>
<dbReference type="Pfam" id="PF24877">
    <property type="entry name" value="ILV_EDD_C"/>
    <property type="match status" value="1"/>
</dbReference>
<evidence type="ECO:0000313" key="9">
    <source>
        <dbReference type="Proteomes" id="UP000483432"/>
    </source>
</evidence>
<dbReference type="PANTHER" id="PTHR43183:SF1">
    <property type="entry name" value="HYPOTHETICAL DIHYDROXY-ACID DEHYDRATASE (EUROFUNG)-RELATED"/>
    <property type="match status" value="1"/>
</dbReference>